<feature type="domain" description="Cobalamin-independent methionine synthase MetE C-terminal/archaeal" evidence="4">
    <location>
        <begin position="51"/>
        <end position="338"/>
    </location>
</feature>
<keyword evidence="3" id="KW-0862">Zinc</keyword>
<dbReference type="SUPFAM" id="SSF51726">
    <property type="entry name" value="UROD/MetE-like"/>
    <property type="match status" value="1"/>
</dbReference>
<evidence type="ECO:0000256" key="3">
    <source>
        <dbReference type="ARBA" id="ARBA00022833"/>
    </source>
</evidence>
<dbReference type="InterPro" id="IPR002629">
    <property type="entry name" value="Met_Synth_C/arc"/>
</dbReference>
<dbReference type="Proteomes" id="UP000541969">
    <property type="component" value="Unassembled WGS sequence"/>
</dbReference>
<evidence type="ECO:0000259" key="4">
    <source>
        <dbReference type="Pfam" id="PF01717"/>
    </source>
</evidence>
<protein>
    <submittedName>
        <fullName evidence="5">5-methyltetrahydropteroyltriglutamate--homocysteine methyltransferase</fullName>
        <ecNumber evidence="5">2.1.1.14</ecNumber>
    </submittedName>
</protein>
<dbReference type="InterPro" id="IPR038071">
    <property type="entry name" value="UROD/MetE-like_sf"/>
</dbReference>
<comment type="caution">
    <text evidence="5">The sequence shown here is derived from an EMBL/GenBank/DDBJ whole genome shotgun (WGS) entry which is preliminary data.</text>
</comment>
<accession>A0A853CFV9</accession>
<dbReference type="PANTHER" id="PTHR30519">
    <property type="entry name" value="5-METHYLTETRAHYDROPTEROYLTRIGLUTAMATE--HOMOCYSTEINE METHYLTRANSFERASE"/>
    <property type="match status" value="1"/>
</dbReference>
<dbReference type="RefSeq" id="WP_179715834.1">
    <property type="nucleotide sequence ID" value="NZ_JACBZT010000001.1"/>
</dbReference>
<dbReference type="EC" id="2.1.1.14" evidence="5"/>
<evidence type="ECO:0000256" key="2">
    <source>
        <dbReference type="ARBA" id="ARBA00022723"/>
    </source>
</evidence>
<organism evidence="5 6">
    <name type="scientific">Petropleomorpha daqingensis</name>
    <dbReference type="NCBI Taxonomy" id="2026353"/>
    <lineage>
        <taxon>Bacteria</taxon>
        <taxon>Bacillati</taxon>
        <taxon>Actinomycetota</taxon>
        <taxon>Actinomycetes</taxon>
        <taxon>Geodermatophilales</taxon>
        <taxon>Geodermatophilaceae</taxon>
        <taxon>Petropleomorpha</taxon>
    </lineage>
</organism>
<dbReference type="Pfam" id="PF01717">
    <property type="entry name" value="Meth_synt_2"/>
    <property type="match status" value="1"/>
</dbReference>
<dbReference type="GO" id="GO:0009086">
    <property type="term" value="P:methionine biosynthetic process"/>
    <property type="evidence" value="ECO:0007669"/>
    <property type="project" value="InterPro"/>
</dbReference>
<dbReference type="GO" id="GO:0008270">
    <property type="term" value="F:zinc ion binding"/>
    <property type="evidence" value="ECO:0007669"/>
    <property type="project" value="InterPro"/>
</dbReference>
<keyword evidence="2" id="KW-0479">Metal-binding</keyword>
<proteinExistence type="predicted"/>
<dbReference type="GO" id="GO:0003871">
    <property type="term" value="F:5-methyltetrahydropteroyltriglutamate-homocysteine S-methyltransferase activity"/>
    <property type="evidence" value="ECO:0007669"/>
    <property type="project" value="UniProtKB-EC"/>
</dbReference>
<evidence type="ECO:0000313" key="5">
    <source>
        <dbReference type="EMBL" id="NYJ05218.1"/>
    </source>
</evidence>
<dbReference type="EMBL" id="JACBZT010000001">
    <property type="protein sequence ID" value="NYJ05218.1"/>
    <property type="molecule type" value="Genomic_DNA"/>
</dbReference>
<dbReference type="CDD" id="cd03311">
    <property type="entry name" value="CIMS_C_terminal_like"/>
    <property type="match status" value="1"/>
</dbReference>
<gene>
    <name evidence="5" type="ORF">GGQ55_001496</name>
</gene>
<keyword evidence="5" id="KW-0489">Methyltransferase</keyword>
<dbReference type="AlphaFoldDB" id="A0A853CFV9"/>
<comment type="cofactor">
    <cofactor evidence="1">
        <name>Zn(2+)</name>
        <dbReference type="ChEBI" id="CHEBI:29105"/>
    </cofactor>
</comment>
<sequence>MPRPLPKLATSVVGSLPQPDWLIDRDRLAHQFPPRVRAAELWRVPPELLDEAQDDATLVAIRSQEEAGLDIVTDGEIRRESYSNHFATALDGIDLDNPGSVLNRSGKPIPVPRVVGDIRRPAPIQAEEVRFLRAATDRIVKITVPGPFTMAQQAQDDHYGDDRALALAYADVVRQEIADLFAAGADIVQIDEPWLQARPEVARKYGAEAVSRALEGAAGTVHVHLCFGYAAMVSERPEGYSFLPELADTPADAISVETAQSHLDPATLRPLRGKGIALGVLDLSTPEVETPEVIADRVRRALDDVDVDKLILSSDCGLKYLPRASAAGKMRSLAQAAEIVRGEL</sequence>
<reference evidence="5 6" key="1">
    <citation type="submission" date="2020-07" db="EMBL/GenBank/DDBJ databases">
        <title>Sequencing the genomes of 1000 actinobacteria strains.</title>
        <authorList>
            <person name="Klenk H.-P."/>
        </authorList>
    </citation>
    <scope>NUCLEOTIDE SEQUENCE [LARGE SCALE GENOMIC DNA]</scope>
    <source>
        <strain evidence="5 6">DSM 104001</strain>
    </source>
</reference>
<keyword evidence="5" id="KW-0808">Transferase</keyword>
<evidence type="ECO:0000256" key="1">
    <source>
        <dbReference type="ARBA" id="ARBA00001947"/>
    </source>
</evidence>
<evidence type="ECO:0000313" key="6">
    <source>
        <dbReference type="Proteomes" id="UP000541969"/>
    </source>
</evidence>
<dbReference type="Gene3D" id="3.20.20.210">
    <property type="match status" value="1"/>
</dbReference>
<dbReference type="GO" id="GO:0032259">
    <property type="term" value="P:methylation"/>
    <property type="evidence" value="ECO:0007669"/>
    <property type="project" value="UniProtKB-KW"/>
</dbReference>
<keyword evidence="6" id="KW-1185">Reference proteome</keyword>
<name>A0A853CFV9_9ACTN</name>